<sequence length="175" mass="19783">MLNSSHNTSRNEALGFDAGASSEFIETVRPDDGRLETLWVWLFIAAVLVIGAIGISIRTEPHVHMPSVQLNPLEQQLLTELSIAIQEIEFVTGNTGDWPDIDQLMMAQIPPFTHQSQTWRTIEKGCYLLVEATGMHGHFLLDLNEEARILFHESPIPMISECHDVSDWHRLDTLK</sequence>
<evidence type="ECO:0000313" key="2">
    <source>
        <dbReference type="EMBL" id="EXJ09584.1"/>
    </source>
</evidence>
<organism evidence="2 3">
    <name type="scientific">Nitrincola nitratireducens</name>
    <dbReference type="NCBI Taxonomy" id="1229521"/>
    <lineage>
        <taxon>Bacteria</taxon>
        <taxon>Pseudomonadati</taxon>
        <taxon>Pseudomonadota</taxon>
        <taxon>Gammaproteobacteria</taxon>
        <taxon>Oceanospirillales</taxon>
        <taxon>Oceanospirillaceae</taxon>
        <taxon>Nitrincola</taxon>
    </lineage>
</organism>
<keyword evidence="1" id="KW-1133">Transmembrane helix</keyword>
<proteinExistence type="predicted"/>
<dbReference type="Proteomes" id="UP000019464">
    <property type="component" value="Unassembled WGS sequence"/>
</dbReference>
<reference evidence="3" key="1">
    <citation type="submission" date="2012-11" db="EMBL/GenBank/DDBJ databases">
        <authorList>
            <person name="Singh A."/>
            <person name="Pinnaka A.K."/>
            <person name="Vaidya B."/>
        </authorList>
    </citation>
    <scope>NUCLEOTIDE SEQUENCE [LARGE SCALE GENOMIC DNA]</scope>
    <source>
        <strain evidence="3">AK23</strain>
    </source>
</reference>
<dbReference type="InterPro" id="IPR046160">
    <property type="entry name" value="DUF6162"/>
</dbReference>
<dbReference type="EMBL" id="AONB01000022">
    <property type="protein sequence ID" value="EXJ09584.1"/>
    <property type="molecule type" value="Genomic_DNA"/>
</dbReference>
<accession>W9UR62</accession>
<keyword evidence="1" id="KW-0812">Transmembrane</keyword>
<comment type="caution">
    <text evidence="2">The sequence shown here is derived from an EMBL/GenBank/DDBJ whole genome shotgun (WGS) entry which is preliminary data.</text>
</comment>
<dbReference type="RefSeq" id="WP_036513612.1">
    <property type="nucleotide sequence ID" value="NZ_AONB01000022.1"/>
</dbReference>
<reference evidence="2 3" key="2">
    <citation type="journal article" date="2015" name="Syst. Appl. Microbiol.">
        <title>Nitrincola nitratireducens sp. nov. isolated from a haloalkaline crater lake.</title>
        <authorList>
            <person name="Singh A."/>
            <person name="Vaidya B."/>
            <person name="Tanuku N.R."/>
            <person name="Pinnaka A.K."/>
        </authorList>
    </citation>
    <scope>NUCLEOTIDE SEQUENCE [LARGE SCALE GENOMIC DNA]</scope>
    <source>
        <strain evidence="2 3">AK23</strain>
    </source>
</reference>
<evidence type="ECO:0000313" key="3">
    <source>
        <dbReference type="Proteomes" id="UP000019464"/>
    </source>
</evidence>
<dbReference type="Pfam" id="PF19659">
    <property type="entry name" value="DUF6162"/>
    <property type="match status" value="1"/>
</dbReference>
<feature type="transmembrane region" description="Helical" evidence="1">
    <location>
        <begin position="38"/>
        <end position="57"/>
    </location>
</feature>
<gene>
    <name evidence="2" type="ORF">D791_03426</name>
</gene>
<name>W9UR62_9GAMM</name>
<keyword evidence="1" id="KW-0472">Membrane</keyword>
<evidence type="ECO:0000256" key="1">
    <source>
        <dbReference type="SAM" id="Phobius"/>
    </source>
</evidence>
<protein>
    <submittedName>
        <fullName evidence="2">Uncharacterized protein</fullName>
    </submittedName>
</protein>
<dbReference type="AlphaFoldDB" id="W9UR62"/>
<dbReference type="OrthoDB" id="6117248at2"/>
<dbReference type="STRING" id="1229521.D791_03426"/>
<keyword evidence="3" id="KW-1185">Reference proteome</keyword>